<dbReference type="SUPFAM" id="SSF53474">
    <property type="entry name" value="alpha/beta-Hydrolases"/>
    <property type="match status" value="1"/>
</dbReference>
<evidence type="ECO:0000313" key="2">
    <source>
        <dbReference type="Proteomes" id="UP000757435"/>
    </source>
</evidence>
<dbReference type="InterPro" id="IPR029058">
    <property type="entry name" value="AB_hydrolase_fold"/>
</dbReference>
<dbReference type="PANTHER" id="PTHR47909:SF2">
    <property type="entry name" value="GPI INOSITOL-DEACYLASE"/>
    <property type="match status" value="1"/>
</dbReference>
<dbReference type="Proteomes" id="UP000757435">
    <property type="component" value="Unassembled WGS sequence"/>
</dbReference>
<proteinExistence type="predicted"/>
<accession>A0A951ULR9</accession>
<comment type="caution">
    <text evidence="1">The sequence shown here is derived from an EMBL/GenBank/DDBJ whole genome shotgun (WGS) entry which is preliminary data.</text>
</comment>
<dbReference type="EMBL" id="JAHHHD010000001">
    <property type="protein sequence ID" value="MBW4657143.1"/>
    <property type="molecule type" value="Genomic_DNA"/>
</dbReference>
<reference evidence="1" key="1">
    <citation type="submission" date="2021-05" db="EMBL/GenBank/DDBJ databases">
        <authorList>
            <person name="Pietrasiak N."/>
            <person name="Ward R."/>
            <person name="Stajich J.E."/>
            <person name="Kurbessoian T."/>
        </authorList>
    </citation>
    <scope>NUCLEOTIDE SEQUENCE</scope>
    <source>
        <strain evidence="1">UHER 2000/2452</strain>
    </source>
</reference>
<organism evidence="1 2">
    <name type="scientific">Drouetiella hepatica Uher 2000/2452</name>
    <dbReference type="NCBI Taxonomy" id="904376"/>
    <lineage>
        <taxon>Bacteria</taxon>
        <taxon>Bacillati</taxon>
        <taxon>Cyanobacteriota</taxon>
        <taxon>Cyanophyceae</taxon>
        <taxon>Oculatellales</taxon>
        <taxon>Oculatellaceae</taxon>
        <taxon>Drouetiella</taxon>
    </lineage>
</organism>
<dbReference type="PANTHER" id="PTHR47909">
    <property type="entry name" value="ALPHA/BETA-HYDROLASES SUPERFAMILY PROTEIN"/>
    <property type="match status" value="1"/>
</dbReference>
<dbReference type="Gene3D" id="3.40.50.1820">
    <property type="entry name" value="alpha/beta hydrolase"/>
    <property type="match status" value="1"/>
</dbReference>
<name>A0A951ULR9_9CYAN</name>
<evidence type="ECO:0000313" key="1">
    <source>
        <dbReference type="EMBL" id="MBW4657143.1"/>
    </source>
</evidence>
<reference evidence="1" key="2">
    <citation type="journal article" date="2022" name="Microbiol. Resour. Announc.">
        <title>Metagenome Sequencing to Explore Phylogenomics of Terrestrial Cyanobacteria.</title>
        <authorList>
            <person name="Ward R.D."/>
            <person name="Stajich J.E."/>
            <person name="Johansen J.R."/>
            <person name="Huntemann M."/>
            <person name="Clum A."/>
            <person name="Foster B."/>
            <person name="Foster B."/>
            <person name="Roux S."/>
            <person name="Palaniappan K."/>
            <person name="Varghese N."/>
            <person name="Mukherjee S."/>
            <person name="Reddy T.B.K."/>
            <person name="Daum C."/>
            <person name="Copeland A."/>
            <person name="Chen I.A."/>
            <person name="Ivanova N.N."/>
            <person name="Kyrpides N.C."/>
            <person name="Shapiro N."/>
            <person name="Eloe-Fadrosh E.A."/>
            <person name="Pietrasiak N."/>
        </authorList>
    </citation>
    <scope>NUCLEOTIDE SEQUENCE</scope>
    <source>
        <strain evidence="1">UHER 2000/2452</strain>
    </source>
</reference>
<protein>
    <submittedName>
        <fullName evidence="1">Lipase</fullName>
    </submittedName>
</protein>
<gene>
    <name evidence="1" type="ORF">KME15_00575</name>
</gene>
<sequence length="231" mass="25571">MGLPVVILPGYLASASPYQEMEAGLKTLGFAAYTVPLRRRDWLPTLGGRSMVPILQQLDQTVQRVRAETGSDRINLVGHSAGGWICRIYLGETSYDVHPGDADKVRLWKAFSQVQTLTTLGTPHVSQERWTKRNLDFVKNSCLPHPEVRHICVAGKSIYGKRQLGNWFAYSSYELTCGRGDCWGDGITPIASAHLEGAENLTLENVLHSPRSGKLWYGSAEPLKVWAAHLA</sequence>
<dbReference type="AlphaFoldDB" id="A0A951ULR9"/>